<comment type="similarity">
    <text evidence="2 7">Belongs to the dihydrofolate reductase family.</text>
</comment>
<dbReference type="GO" id="GO:0006730">
    <property type="term" value="P:one-carbon metabolic process"/>
    <property type="evidence" value="ECO:0007669"/>
    <property type="project" value="UniProtKB-KW"/>
</dbReference>
<dbReference type="STRING" id="526729.SAMN04324258_0532"/>
<name>A0A1T5IHX4_9MICO</name>
<dbReference type="InterPro" id="IPR024072">
    <property type="entry name" value="DHFR-like_dom_sf"/>
</dbReference>
<protein>
    <recommendedName>
        <fullName evidence="3">dihydrofolate reductase</fullName>
        <ecNumber evidence="3">1.5.1.3</ecNumber>
    </recommendedName>
</protein>
<organism evidence="10 11">
    <name type="scientific">Krasilnikoviella flava</name>
    <dbReference type="NCBI Taxonomy" id="526729"/>
    <lineage>
        <taxon>Bacteria</taxon>
        <taxon>Bacillati</taxon>
        <taxon>Actinomycetota</taxon>
        <taxon>Actinomycetes</taxon>
        <taxon>Micrococcales</taxon>
        <taxon>Promicromonosporaceae</taxon>
        <taxon>Krasilnikoviella</taxon>
    </lineage>
</organism>
<evidence type="ECO:0000259" key="9">
    <source>
        <dbReference type="PROSITE" id="PS51330"/>
    </source>
</evidence>
<dbReference type="GO" id="GO:0050661">
    <property type="term" value="F:NADP binding"/>
    <property type="evidence" value="ECO:0007669"/>
    <property type="project" value="InterPro"/>
</dbReference>
<dbReference type="InterPro" id="IPR001796">
    <property type="entry name" value="DHFR_dom"/>
</dbReference>
<evidence type="ECO:0000256" key="6">
    <source>
        <dbReference type="ARBA" id="ARBA00023002"/>
    </source>
</evidence>
<dbReference type="GO" id="GO:0004146">
    <property type="term" value="F:dihydrofolate reductase activity"/>
    <property type="evidence" value="ECO:0007669"/>
    <property type="project" value="UniProtKB-EC"/>
</dbReference>
<evidence type="ECO:0000313" key="11">
    <source>
        <dbReference type="Proteomes" id="UP000189777"/>
    </source>
</evidence>
<dbReference type="SUPFAM" id="SSF53597">
    <property type="entry name" value="Dihydrofolate reductase-like"/>
    <property type="match status" value="1"/>
</dbReference>
<gene>
    <name evidence="10" type="ORF">SAMN04324258_0532</name>
</gene>
<feature type="region of interest" description="Disordered" evidence="8">
    <location>
        <begin position="62"/>
        <end position="84"/>
    </location>
</feature>
<evidence type="ECO:0000256" key="1">
    <source>
        <dbReference type="ARBA" id="ARBA00004903"/>
    </source>
</evidence>
<dbReference type="PROSITE" id="PS51330">
    <property type="entry name" value="DHFR_2"/>
    <property type="match status" value="1"/>
</dbReference>
<dbReference type="EMBL" id="FUZQ01000001">
    <property type="protein sequence ID" value="SKC38613.1"/>
    <property type="molecule type" value="Genomic_DNA"/>
</dbReference>
<feature type="region of interest" description="Disordered" evidence="8">
    <location>
        <begin position="152"/>
        <end position="191"/>
    </location>
</feature>
<dbReference type="InterPro" id="IPR017925">
    <property type="entry name" value="DHFR_CS"/>
</dbReference>
<dbReference type="GO" id="GO:0046654">
    <property type="term" value="P:tetrahydrofolate biosynthetic process"/>
    <property type="evidence" value="ECO:0007669"/>
    <property type="project" value="UniProtKB-UniPathway"/>
</dbReference>
<sequence>MIGLIWAQARDAAGRPVIGAAGTIPWRVPEDFAHFKATTAGHPVVMGRRTWESLPRRPLPGRTNVVVTRRPGWSDPSTSSGGTGPVVAASVDEALALAAAAPGGDEVWVMGGGEVYAATLPLADRLVVTEIDLDVEGDAFAPDIDGGLWEVDDDPSAGSGGTGAWATSSGPGGLRHRVLTYRPTPGRDLTR</sequence>
<evidence type="ECO:0000256" key="8">
    <source>
        <dbReference type="SAM" id="MobiDB-lite"/>
    </source>
</evidence>
<keyword evidence="6" id="KW-0560">Oxidoreductase</keyword>
<feature type="compositionally biased region" description="Low complexity" evidence="8">
    <location>
        <begin position="71"/>
        <end position="84"/>
    </location>
</feature>
<dbReference type="Gene3D" id="3.40.430.10">
    <property type="entry name" value="Dihydrofolate Reductase, subunit A"/>
    <property type="match status" value="1"/>
</dbReference>
<dbReference type="CDD" id="cd00209">
    <property type="entry name" value="DHFR"/>
    <property type="match status" value="1"/>
</dbReference>
<evidence type="ECO:0000256" key="5">
    <source>
        <dbReference type="ARBA" id="ARBA00022857"/>
    </source>
</evidence>
<dbReference type="Proteomes" id="UP000189777">
    <property type="component" value="Unassembled WGS sequence"/>
</dbReference>
<proteinExistence type="inferred from homology"/>
<dbReference type="EC" id="1.5.1.3" evidence="3"/>
<dbReference type="OrthoDB" id="9804315at2"/>
<dbReference type="PROSITE" id="PS00075">
    <property type="entry name" value="DHFR_1"/>
    <property type="match status" value="1"/>
</dbReference>
<reference evidence="10 11" key="1">
    <citation type="submission" date="2017-02" db="EMBL/GenBank/DDBJ databases">
        <authorList>
            <person name="Peterson S.W."/>
        </authorList>
    </citation>
    <scope>NUCLEOTIDE SEQUENCE [LARGE SCALE GENOMIC DNA]</scope>
    <source>
        <strain evidence="10 11">DSM 21481</strain>
    </source>
</reference>
<keyword evidence="4" id="KW-0554">One-carbon metabolism</keyword>
<feature type="domain" description="DHFR" evidence="9">
    <location>
        <begin position="1"/>
        <end position="183"/>
    </location>
</feature>
<evidence type="ECO:0000256" key="3">
    <source>
        <dbReference type="ARBA" id="ARBA00012856"/>
    </source>
</evidence>
<accession>A0A1T5IHX4</accession>
<keyword evidence="5" id="KW-0521">NADP</keyword>
<dbReference type="PANTHER" id="PTHR48069:SF3">
    <property type="entry name" value="DIHYDROFOLATE REDUCTASE"/>
    <property type="match status" value="1"/>
</dbReference>
<dbReference type="UniPathway" id="UPA00077">
    <property type="reaction ID" value="UER00158"/>
</dbReference>
<evidence type="ECO:0000256" key="2">
    <source>
        <dbReference type="ARBA" id="ARBA00009539"/>
    </source>
</evidence>
<evidence type="ECO:0000256" key="4">
    <source>
        <dbReference type="ARBA" id="ARBA00022563"/>
    </source>
</evidence>
<dbReference type="PRINTS" id="PR00070">
    <property type="entry name" value="DHFR"/>
</dbReference>
<dbReference type="RefSeq" id="WP_079570546.1">
    <property type="nucleotide sequence ID" value="NZ_FUZQ01000001.1"/>
</dbReference>
<dbReference type="PANTHER" id="PTHR48069">
    <property type="entry name" value="DIHYDROFOLATE REDUCTASE"/>
    <property type="match status" value="1"/>
</dbReference>
<evidence type="ECO:0000313" key="10">
    <source>
        <dbReference type="EMBL" id="SKC38613.1"/>
    </source>
</evidence>
<comment type="pathway">
    <text evidence="1">Cofactor biosynthesis; tetrahydrofolate biosynthesis; 5,6,7,8-tetrahydrofolate from 7,8-dihydrofolate: step 1/1.</text>
</comment>
<dbReference type="GO" id="GO:0005829">
    <property type="term" value="C:cytosol"/>
    <property type="evidence" value="ECO:0007669"/>
    <property type="project" value="TreeGrafter"/>
</dbReference>
<dbReference type="Pfam" id="PF00186">
    <property type="entry name" value="DHFR_1"/>
    <property type="match status" value="1"/>
</dbReference>
<evidence type="ECO:0000256" key="7">
    <source>
        <dbReference type="RuleBase" id="RU004474"/>
    </source>
</evidence>
<dbReference type="GO" id="GO:0046655">
    <property type="term" value="P:folic acid metabolic process"/>
    <property type="evidence" value="ECO:0007669"/>
    <property type="project" value="TreeGrafter"/>
</dbReference>
<dbReference type="GO" id="GO:0046452">
    <property type="term" value="P:dihydrofolate metabolic process"/>
    <property type="evidence" value="ECO:0007669"/>
    <property type="project" value="TreeGrafter"/>
</dbReference>
<dbReference type="InterPro" id="IPR012259">
    <property type="entry name" value="DHFR"/>
</dbReference>
<dbReference type="AlphaFoldDB" id="A0A1T5IHX4"/>
<keyword evidence="11" id="KW-1185">Reference proteome</keyword>